<dbReference type="RefSeq" id="XP_010759820.1">
    <property type="nucleotide sequence ID" value="XM_010761518.1"/>
</dbReference>
<proteinExistence type="predicted"/>
<dbReference type="HOGENOM" id="CLU_1277970_0_0_1"/>
<evidence type="ECO:0000256" key="1">
    <source>
        <dbReference type="SAM" id="MobiDB-lite"/>
    </source>
</evidence>
<reference evidence="2 3" key="1">
    <citation type="journal article" date="2011" name="PLoS Genet.">
        <title>Comparative genomic analysis of human fungal pathogens causing paracoccidioidomycosis.</title>
        <authorList>
            <person name="Desjardins C.A."/>
            <person name="Champion M.D."/>
            <person name="Holder J.W."/>
            <person name="Muszewska A."/>
            <person name="Goldberg J."/>
            <person name="Bailao A.M."/>
            <person name="Brigido M.M."/>
            <person name="Ferreira M.E."/>
            <person name="Garcia A.M."/>
            <person name="Grynberg M."/>
            <person name="Gujja S."/>
            <person name="Heiman D.I."/>
            <person name="Henn M.R."/>
            <person name="Kodira C.D."/>
            <person name="Leon-Narvaez H."/>
            <person name="Longo L.V."/>
            <person name="Ma L.J."/>
            <person name="Malavazi I."/>
            <person name="Matsuo A.L."/>
            <person name="Morais F.V."/>
            <person name="Pereira M."/>
            <person name="Rodriguez-Brito S."/>
            <person name="Sakthikumar S."/>
            <person name="Salem-Izacc S.M."/>
            <person name="Sykes S.M."/>
            <person name="Teixeira M.M."/>
            <person name="Vallejo M.C."/>
            <person name="Walter M.E."/>
            <person name="Yandava C."/>
            <person name="Young S."/>
            <person name="Zeng Q."/>
            <person name="Zucker J."/>
            <person name="Felipe M.S."/>
            <person name="Goldman G.H."/>
            <person name="Haas B.J."/>
            <person name="McEwen J.G."/>
            <person name="Nino-Vega G."/>
            <person name="Puccia R."/>
            <person name="San-Blas G."/>
            <person name="Soares C.M."/>
            <person name="Birren B.W."/>
            <person name="Cuomo C.A."/>
        </authorList>
    </citation>
    <scope>NUCLEOTIDE SEQUENCE [LARGE SCALE GENOMIC DNA]</scope>
    <source>
        <strain evidence="2 3">Pb18</strain>
    </source>
</reference>
<feature type="compositionally biased region" description="Basic and acidic residues" evidence="1">
    <location>
        <begin position="200"/>
        <end position="216"/>
    </location>
</feature>
<name>C1GAS2_PARBD</name>
<evidence type="ECO:0000313" key="2">
    <source>
        <dbReference type="EMBL" id="EEH48274.1"/>
    </source>
</evidence>
<dbReference type="InParanoid" id="C1GAS2"/>
<sequence>MVFIEAGSNPSLQPSCYVIFGISVIVNSFIEAELGVDNVRIFGTVILQIQHGGPLPPTSFESDAKEVPTCRRQQPLYARLSRSCEAQRSRFRPSSAEELCTSVEVYVSTICASVPIMRSIIKVHMGGSSADRGPSHELDENSDSNRGQALTLNNGWSKTTARPQQPAEGGEELEEALSKSKSHRSSSLSNDSEVVIITPEEYRQRQQQDQRQYKQA</sequence>
<evidence type="ECO:0000313" key="3">
    <source>
        <dbReference type="Proteomes" id="UP000001628"/>
    </source>
</evidence>
<gene>
    <name evidence="2" type="ORF">PADG_04358</name>
</gene>
<protein>
    <submittedName>
        <fullName evidence="2">Uncharacterized protein</fullName>
    </submittedName>
</protein>
<dbReference type="KEGG" id="pbn:PADG_04358"/>
<accession>C1GAS2</accession>
<keyword evidence="3" id="KW-1185">Reference proteome</keyword>
<dbReference type="Proteomes" id="UP000001628">
    <property type="component" value="Unassembled WGS sequence"/>
</dbReference>
<feature type="compositionally biased region" description="Polar residues" evidence="1">
    <location>
        <begin position="144"/>
        <end position="162"/>
    </location>
</feature>
<dbReference type="OrthoDB" id="10572819at2759"/>
<feature type="region of interest" description="Disordered" evidence="1">
    <location>
        <begin position="126"/>
        <end position="216"/>
    </location>
</feature>
<organism evidence="2 3">
    <name type="scientific">Paracoccidioides brasiliensis (strain Pb18)</name>
    <dbReference type="NCBI Taxonomy" id="502780"/>
    <lineage>
        <taxon>Eukaryota</taxon>
        <taxon>Fungi</taxon>
        <taxon>Dikarya</taxon>
        <taxon>Ascomycota</taxon>
        <taxon>Pezizomycotina</taxon>
        <taxon>Eurotiomycetes</taxon>
        <taxon>Eurotiomycetidae</taxon>
        <taxon>Onygenales</taxon>
        <taxon>Ajellomycetaceae</taxon>
        <taxon>Paracoccidioides</taxon>
    </lineage>
</organism>
<dbReference type="VEuPathDB" id="FungiDB:PADG_04358"/>
<dbReference type="EMBL" id="KN275960">
    <property type="protein sequence ID" value="EEH48274.1"/>
    <property type="molecule type" value="Genomic_DNA"/>
</dbReference>
<dbReference type="GeneID" id="22583499"/>
<dbReference type="AlphaFoldDB" id="C1GAS2"/>